<evidence type="ECO:0000259" key="1">
    <source>
        <dbReference type="PROSITE" id="PS51272"/>
    </source>
</evidence>
<evidence type="ECO:0000313" key="3">
    <source>
        <dbReference type="Proteomes" id="UP001067708"/>
    </source>
</evidence>
<proteinExistence type="predicted"/>
<protein>
    <submittedName>
        <fullName evidence="2">S-layer homology domain-containing protein</fullName>
    </submittedName>
</protein>
<keyword evidence="3" id="KW-1185">Reference proteome</keyword>
<sequence>MKDFVLSICDPAKGGETRLQDSGWKKKETTSNKISQNQLLYTRGGEPKVMKKVVNSLLASALALSVVPVVAGAEEAAKTTEETKTTAPQLDPSMEKVIKRLQALGLAAGDEKGNLNLDQTIKRSEFATLMVRARGLEQAANTATFNPFFKDVTASDWFKGWVSIAVSEDLAKGYPDKTFRPNNTVTYAEAATMLVRALGYEPMALQKGTWPNNFIAQASTLGISNGVTIDPNKPAVRGDVLKMLDNSLRVDLMKQTTVGSNNNHEVLTGKNLLTEYLHVHVYDTKWTMTDRNKPEDLPSVSNVPVIGLGSLKYNEVELTSDSKSFFNKVKYKVADSINANDYAGQRVQVWIKDKDNTVVWMEGSEDETVVFDKYKAIHVNGKKLSPSKDKDQIKKDKFEKLTLELDSEKKYDLAEDVTVTFNFERATKASDVQDALQRLLEADDAYSVKLVLNAKNEVRYLSIVDDRSGDQNWVNNHFGSELIKKVSDKKITTLVGKDLSLDGKKEGVDYLVFLDGKPAKLADLKEMDVYHAYRADGNKDKLLIFANRTVVEGKVEKVRTKSESDYRISIDGKEYRFRNASFAKDKDKEIEDTISSDDVKNLEGTKVKIYLDAVGRIRHIEGYEANDRKQLAVISTSGTWDNVNDRYVFKVFTEKGKTTSVKLEGKYIKNEKGDKFSDLKKKEDELAKEYLTLSNDKKFILAQIEMNANGDIEKVEMKDPSKVKSLSKSEWSRNSKKSDETVKINGKTYEYTSSTVLIDGTKDLTSSGSKPELKSPKILKWKNIAEKDAEVYYTVDGSDLEAVFVVDSKGLASGSEFGVVTEAYTKGSTDYLKIKHRDDNNKWVEDEFKYDGDNSDKLEKTFIRYSVDSDKLIEEDDVKIIVNARGDEYKYQTIKTSDFEDAGVEAVIPALVTKTESKKIYFNTADSKKESVRLNKDVVYFDKDGKDLGGVDTDDYVVLVDTDDDSDDIDYVLYVISTDDAKTEGYLKKDENKETLMDQFLKQKWNGEKPDPSEDADLDITTQKATEVLAGVYGYEIAGKLTGDLKDEKEVTIVLGDREFTAEVKDGKFEFTKSYKKVDEAYVKVGKEKFDLNIKFNK</sequence>
<gene>
    <name evidence="2" type="ORF">O0535_02985</name>
</gene>
<feature type="domain" description="SLH" evidence="1">
    <location>
        <begin position="145"/>
        <end position="208"/>
    </location>
</feature>
<reference evidence="2" key="1">
    <citation type="submission" date="2022-09" db="EMBL/GenBank/DDBJ databases">
        <title>Genome analysis and characterization of larvicidal activity of Brevibacillus strains.</title>
        <authorList>
            <person name="Patrusheva E.V."/>
            <person name="Izotova A.O."/>
            <person name="Toshchakov S.V."/>
            <person name="Sineoky S.P."/>
        </authorList>
    </citation>
    <scope>NUCLEOTIDE SEQUENCE</scope>
    <source>
        <strain evidence="2">VKPM_B-13244</strain>
    </source>
</reference>
<accession>A0ABT4HSH6</accession>
<feature type="domain" description="SLH" evidence="1">
    <location>
        <begin position="81"/>
        <end position="144"/>
    </location>
</feature>
<comment type="caution">
    <text evidence="2">The sequence shown here is derived from an EMBL/GenBank/DDBJ whole genome shotgun (WGS) entry which is preliminary data.</text>
</comment>
<dbReference type="Proteomes" id="UP001067708">
    <property type="component" value="Unassembled WGS sequence"/>
</dbReference>
<evidence type="ECO:0000313" key="2">
    <source>
        <dbReference type="EMBL" id="MCZ0829759.1"/>
    </source>
</evidence>
<organism evidence="2 3">
    <name type="scientific">Brevibacillus halotolerans</name>
    <dbReference type="NCBI Taxonomy" id="1507437"/>
    <lineage>
        <taxon>Bacteria</taxon>
        <taxon>Bacillati</taxon>
        <taxon>Bacillota</taxon>
        <taxon>Bacilli</taxon>
        <taxon>Bacillales</taxon>
        <taxon>Paenibacillaceae</taxon>
        <taxon>Brevibacillus</taxon>
    </lineage>
</organism>
<dbReference type="InterPro" id="IPR001119">
    <property type="entry name" value="SLH_dom"/>
</dbReference>
<dbReference type="EMBL" id="JAPTNG010000002">
    <property type="protein sequence ID" value="MCZ0829759.1"/>
    <property type="molecule type" value="Genomic_DNA"/>
</dbReference>
<name>A0ABT4HSH6_9BACL</name>
<dbReference type="Pfam" id="PF00395">
    <property type="entry name" value="SLH"/>
    <property type="match status" value="1"/>
</dbReference>
<dbReference type="PROSITE" id="PS51272">
    <property type="entry name" value="SLH"/>
    <property type="match status" value="2"/>
</dbReference>